<comment type="caution">
    <text evidence="1">The sequence shown here is derived from an EMBL/GenBank/DDBJ whole genome shotgun (WGS) entry which is preliminary data.</text>
</comment>
<accession>A0ACC2RT61</accession>
<reference evidence="1" key="1">
    <citation type="submission" date="2022-04" db="EMBL/GenBank/DDBJ databases">
        <title>Genome of the entomopathogenic fungus Entomophthora muscae.</title>
        <authorList>
            <person name="Elya C."/>
            <person name="Lovett B.R."/>
            <person name="Lee E."/>
            <person name="Macias A.M."/>
            <person name="Hajek A.E."/>
            <person name="De Bivort B.L."/>
            <person name="Kasson M.T."/>
            <person name="De Fine Licht H.H."/>
            <person name="Stajich J.E."/>
        </authorList>
    </citation>
    <scope>NUCLEOTIDE SEQUENCE</scope>
    <source>
        <strain evidence="1">Berkeley</strain>
    </source>
</reference>
<evidence type="ECO:0000313" key="1">
    <source>
        <dbReference type="EMBL" id="KAJ9053226.1"/>
    </source>
</evidence>
<gene>
    <name evidence="1" type="ORF">DSO57_1026352</name>
</gene>
<proteinExistence type="predicted"/>
<sequence length="51" mass="5701">MNRIPGLLDLLHRGAVFAVVGFTIYATAETYVTFRGSIDNAKTRMELDKQV</sequence>
<keyword evidence="2" id="KW-1185">Reference proteome</keyword>
<dbReference type="EMBL" id="QTSX02006543">
    <property type="protein sequence ID" value="KAJ9053226.1"/>
    <property type="molecule type" value="Genomic_DNA"/>
</dbReference>
<dbReference type="Proteomes" id="UP001165960">
    <property type="component" value="Unassembled WGS sequence"/>
</dbReference>
<protein>
    <submittedName>
        <fullName evidence="1">Uncharacterized protein</fullName>
    </submittedName>
</protein>
<organism evidence="1 2">
    <name type="scientific">Entomophthora muscae</name>
    <dbReference type="NCBI Taxonomy" id="34485"/>
    <lineage>
        <taxon>Eukaryota</taxon>
        <taxon>Fungi</taxon>
        <taxon>Fungi incertae sedis</taxon>
        <taxon>Zoopagomycota</taxon>
        <taxon>Entomophthoromycotina</taxon>
        <taxon>Entomophthoromycetes</taxon>
        <taxon>Entomophthorales</taxon>
        <taxon>Entomophthoraceae</taxon>
        <taxon>Entomophthora</taxon>
    </lineage>
</organism>
<name>A0ACC2RT61_9FUNG</name>
<evidence type="ECO:0000313" key="2">
    <source>
        <dbReference type="Proteomes" id="UP001165960"/>
    </source>
</evidence>